<dbReference type="InterPro" id="IPR050624">
    <property type="entry name" value="HTH-type_Tx_Regulator"/>
</dbReference>
<sequence>MRESADKRSRRTQRIIQTTMLELLCTQPMTSIKIVDLCTQADINRTTFYLHFSSIADVLASLQDEIIRHIFAESEALVDFTKPSDPLPFLNACTGVLGSYKHLGSFLRHGQDADLFLNGLKSRVTETLLSRYIKKGGSAVLGSHSLLLFLTAGVLDVYIAWLKTDQSVPFAVVIGYCAPVVEKGLQLLASNIRRP</sequence>
<reference evidence="5" key="1">
    <citation type="journal article" date="2021" name="PeerJ">
        <title>Extensive microbial diversity within the chicken gut microbiome revealed by metagenomics and culture.</title>
        <authorList>
            <person name="Gilroy R."/>
            <person name="Ravi A."/>
            <person name="Getino M."/>
            <person name="Pursley I."/>
            <person name="Horton D.L."/>
            <person name="Alikhan N.F."/>
            <person name="Baker D."/>
            <person name="Gharbi K."/>
            <person name="Hall N."/>
            <person name="Watson M."/>
            <person name="Adriaenssens E.M."/>
            <person name="Foster-Nyarko E."/>
            <person name="Jarju S."/>
            <person name="Secka A."/>
            <person name="Antonio M."/>
            <person name="Oren A."/>
            <person name="Chaudhuri R.R."/>
            <person name="La Ragione R."/>
            <person name="Hildebrand F."/>
            <person name="Pallen M.J."/>
        </authorList>
    </citation>
    <scope>NUCLEOTIDE SEQUENCE</scope>
    <source>
        <strain evidence="5">2189</strain>
    </source>
</reference>
<keyword evidence="1 2" id="KW-0238">DNA-binding</keyword>
<dbReference type="EMBL" id="DXEW01000020">
    <property type="protein sequence ID" value="HIX50423.1"/>
    <property type="molecule type" value="Genomic_DNA"/>
</dbReference>
<dbReference type="PROSITE" id="PS50977">
    <property type="entry name" value="HTH_TETR_2"/>
    <property type="match status" value="1"/>
</dbReference>
<dbReference type="AlphaFoldDB" id="A0A9D2AUJ3"/>
<dbReference type="Proteomes" id="UP000886847">
    <property type="component" value="Unassembled WGS sequence"/>
</dbReference>
<feature type="domain" description="HTH tetR-type" evidence="4">
    <location>
        <begin position="10"/>
        <end position="70"/>
    </location>
</feature>
<protein>
    <submittedName>
        <fullName evidence="5">TetR/AcrR family transcriptional regulator</fullName>
    </submittedName>
</protein>
<keyword evidence="3" id="KW-0812">Transmembrane</keyword>
<name>A0A9D2AUJ3_9FIRM</name>
<evidence type="ECO:0000256" key="2">
    <source>
        <dbReference type="PROSITE-ProRule" id="PRU00335"/>
    </source>
</evidence>
<dbReference type="GO" id="GO:0003677">
    <property type="term" value="F:DNA binding"/>
    <property type="evidence" value="ECO:0007669"/>
    <property type="project" value="UniProtKB-UniRule"/>
</dbReference>
<dbReference type="Gene3D" id="1.10.357.10">
    <property type="entry name" value="Tetracycline Repressor, domain 2"/>
    <property type="match status" value="1"/>
</dbReference>
<evidence type="ECO:0000313" key="5">
    <source>
        <dbReference type="EMBL" id="HIX50423.1"/>
    </source>
</evidence>
<accession>A0A9D2AUJ3</accession>
<gene>
    <name evidence="5" type="ORF">H9851_03995</name>
</gene>
<comment type="caution">
    <text evidence="5">The sequence shown here is derived from an EMBL/GenBank/DDBJ whole genome shotgun (WGS) entry which is preliminary data.</text>
</comment>
<dbReference type="PANTHER" id="PTHR43479">
    <property type="entry name" value="ACREF/ENVCD OPERON REPRESSOR-RELATED"/>
    <property type="match status" value="1"/>
</dbReference>
<evidence type="ECO:0000259" key="4">
    <source>
        <dbReference type="PROSITE" id="PS50977"/>
    </source>
</evidence>
<feature type="DNA-binding region" description="H-T-H motif" evidence="2">
    <location>
        <begin position="33"/>
        <end position="52"/>
    </location>
</feature>
<keyword evidence="3" id="KW-1133">Transmembrane helix</keyword>
<dbReference type="PANTHER" id="PTHR43479:SF11">
    <property type="entry name" value="ACREF_ENVCD OPERON REPRESSOR-RELATED"/>
    <property type="match status" value="1"/>
</dbReference>
<reference evidence="5" key="2">
    <citation type="submission" date="2021-04" db="EMBL/GenBank/DDBJ databases">
        <authorList>
            <person name="Gilroy R."/>
        </authorList>
    </citation>
    <scope>NUCLEOTIDE SEQUENCE</scope>
    <source>
        <strain evidence="5">2189</strain>
    </source>
</reference>
<evidence type="ECO:0000256" key="3">
    <source>
        <dbReference type="SAM" id="Phobius"/>
    </source>
</evidence>
<evidence type="ECO:0000313" key="6">
    <source>
        <dbReference type="Proteomes" id="UP000886847"/>
    </source>
</evidence>
<keyword evidence="3" id="KW-0472">Membrane</keyword>
<dbReference type="SUPFAM" id="SSF46689">
    <property type="entry name" value="Homeodomain-like"/>
    <property type="match status" value="1"/>
</dbReference>
<feature type="transmembrane region" description="Helical" evidence="3">
    <location>
        <begin position="139"/>
        <end position="161"/>
    </location>
</feature>
<evidence type="ECO:0000256" key="1">
    <source>
        <dbReference type="ARBA" id="ARBA00023125"/>
    </source>
</evidence>
<dbReference type="InterPro" id="IPR001647">
    <property type="entry name" value="HTH_TetR"/>
</dbReference>
<proteinExistence type="predicted"/>
<organism evidence="5 6">
    <name type="scientific">Candidatus Borkfalkia faecavium</name>
    <dbReference type="NCBI Taxonomy" id="2838508"/>
    <lineage>
        <taxon>Bacteria</taxon>
        <taxon>Bacillati</taxon>
        <taxon>Bacillota</taxon>
        <taxon>Clostridia</taxon>
        <taxon>Christensenellales</taxon>
        <taxon>Christensenellaceae</taxon>
        <taxon>Candidatus Borkfalkia</taxon>
    </lineage>
</organism>
<dbReference type="InterPro" id="IPR009057">
    <property type="entry name" value="Homeodomain-like_sf"/>
</dbReference>